<name>A0A0B7NJU2_9FUNG</name>
<proteinExistence type="predicted"/>
<sequence>MKLFDVLNKDDPSSESEIEDSTTAIIEMHTTKLVTISDKSNDCPRRSFDESILHAFRQSAASDDEKNKTLWIAESLKLQPFALTDDNQVEEIALMHRDNVTSLTKKSQDQSYRVKNITFGKKRRWDSSIKSNDEASATNIEAALLSITHYGPYSHQLSKRGFTQLNDDSCQLLNDDWTSLPQLRFACAQLLAGAIIINKNNEAVLVNTMEIYNRQRELDVH</sequence>
<gene>
    <name evidence="1" type="primary">PARPA_10014.1 scaffold 39144</name>
</gene>
<dbReference type="AlphaFoldDB" id="A0A0B7NJU2"/>
<accession>A0A0B7NJU2</accession>
<evidence type="ECO:0000313" key="2">
    <source>
        <dbReference type="Proteomes" id="UP000054107"/>
    </source>
</evidence>
<keyword evidence="2" id="KW-1185">Reference proteome</keyword>
<reference evidence="1 2" key="1">
    <citation type="submission" date="2014-09" db="EMBL/GenBank/DDBJ databases">
        <authorList>
            <person name="Ellenberger Sabrina"/>
        </authorList>
    </citation>
    <scope>NUCLEOTIDE SEQUENCE [LARGE SCALE GENOMIC DNA]</scope>
    <source>
        <strain evidence="1 2">CBS 412.66</strain>
    </source>
</reference>
<dbReference type="Proteomes" id="UP000054107">
    <property type="component" value="Unassembled WGS sequence"/>
</dbReference>
<dbReference type="EMBL" id="LN732614">
    <property type="protein sequence ID" value="CEP15774.1"/>
    <property type="molecule type" value="Genomic_DNA"/>
</dbReference>
<protein>
    <submittedName>
        <fullName evidence="1">Uncharacterized protein</fullName>
    </submittedName>
</protein>
<dbReference type="OrthoDB" id="2250876at2759"/>
<organism evidence="1 2">
    <name type="scientific">Parasitella parasitica</name>
    <dbReference type="NCBI Taxonomy" id="35722"/>
    <lineage>
        <taxon>Eukaryota</taxon>
        <taxon>Fungi</taxon>
        <taxon>Fungi incertae sedis</taxon>
        <taxon>Mucoromycota</taxon>
        <taxon>Mucoromycotina</taxon>
        <taxon>Mucoromycetes</taxon>
        <taxon>Mucorales</taxon>
        <taxon>Mucorineae</taxon>
        <taxon>Mucoraceae</taxon>
        <taxon>Parasitella</taxon>
    </lineage>
</organism>
<evidence type="ECO:0000313" key="1">
    <source>
        <dbReference type="EMBL" id="CEP15774.1"/>
    </source>
</evidence>
<dbReference type="STRING" id="35722.A0A0B7NJU2"/>